<dbReference type="NCBIfam" id="TIGR04085">
    <property type="entry name" value="rSAM_more_4Fe4S"/>
    <property type="match status" value="1"/>
</dbReference>
<comment type="caution">
    <text evidence="8">The sequence shown here is derived from an EMBL/GenBank/DDBJ whole genome shotgun (WGS) entry which is preliminary data.</text>
</comment>
<evidence type="ECO:0000313" key="8">
    <source>
        <dbReference type="EMBL" id="CAH1057584.1"/>
    </source>
</evidence>
<dbReference type="EMBL" id="CAKMAB010000022">
    <property type="protein sequence ID" value="CAH1057584.1"/>
    <property type="molecule type" value="Genomic_DNA"/>
</dbReference>
<dbReference type="CDD" id="cd01335">
    <property type="entry name" value="Radical_SAM"/>
    <property type="match status" value="1"/>
</dbReference>
<dbReference type="InterPro" id="IPR023885">
    <property type="entry name" value="4Fe4S-binding_SPASM_dom"/>
</dbReference>
<keyword evidence="2" id="KW-0004">4Fe-4S</keyword>
<evidence type="ECO:0000256" key="1">
    <source>
        <dbReference type="ARBA" id="ARBA00001966"/>
    </source>
</evidence>
<dbReference type="PROSITE" id="PS51918">
    <property type="entry name" value="RADICAL_SAM"/>
    <property type="match status" value="1"/>
</dbReference>
<dbReference type="SFLD" id="SFLDS00029">
    <property type="entry name" value="Radical_SAM"/>
    <property type="match status" value="1"/>
</dbReference>
<gene>
    <name evidence="8" type="primary">moaA_4</name>
    <name evidence="8" type="ORF">PAECIP111894_03742</name>
</gene>
<reference evidence="8" key="1">
    <citation type="submission" date="2021-12" db="EMBL/GenBank/DDBJ databases">
        <authorList>
            <person name="Criscuolo A."/>
        </authorList>
    </citation>
    <scope>NUCLEOTIDE SEQUENCE</scope>
    <source>
        <strain evidence="8">CIP111894</strain>
    </source>
</reference>
<name>A0ABN8FM56_9BACL</name>
<dbReference type="SFLD" id="SFLDG01384">
    <property type="entry name" value="thioether_bond_formation_requi"/>
    <property type="match status" value="1"/>
</dbReference>
<dbReference type="InterPro" id="IPR058240">
    <property type="entry name" value="rSAM_sf"/>
</dbReference>
<keyword evidence="5" id="KW-0408">Iron</keyword>
<keyword evidence="6" id="KW-0411">Iron-sulfur</keyword>
<feature type="domain" description="Radical SAM core" evidence="7">
    <location>
        <begin position="84"/>
        <end position="316"/>
    </location>
</feature>
<proteinExistence type="predicted"/>
<dbReference type="Gene3D" id="3.20.20.70">
    <property type="entry name" value="Aldolase class I"/>
    <property type="match status" value="1"/>
</dbReference>
<keyword evidence="9" id="KW-1185">Reference proteome</keyword>
<protein>
    <submittedName>
        <fullName evidence="8">GTP 3',8-cyclase</fullName>
    </submittedName>
</protein>
<evidence type="ECO:0000256" key="5">
    <source>
        <dbReference type="ARBA" id="ARBA00023004"/>
    </source>
</evidence>
<dbReference type="InterPro" id="IPR013785">
    <property type="entry name" value="Aldolase_TIM"/>
</dbReference>
<comment type="cofactor">
    <cofactor evidence="1">
        <name>[4Fe-4S] cluster</name>
        <dbReference type="ChEBI" id="CHEBI:49883"/>
    </cofactor>
</comment>
<evidence type="ECO:0000313" key="9">
    <source>
        <dbReference type="Proteomes" id="UP000838749"/>
    </source>
</evidence>
<dbReference type="SFLD" id="SFLDG01067">
    <property type="entry name" value="SPASM/twitch_domain_containing"/>
    <property type="match status" value="1"/>
</dbReference>
<evidence type="ECO:0000256" key="3">
    <source>
        <dbReference type="ARBA" id="ARBA00022691"/>
    </source>
</evidence>
<dbReference type="Pfam" id="PF04055">
    <property type="entry name" value="Radical_SAM"/>
    <property type="match status" value="1"/>
</dbReference>
<dbReference type="InterPro" id="IPR023867">
    <property type="entry name" value="Sulphatase_maturase_rSAM"/>
</dbReference>
<dbReference type="PANTHER" id="PTHR43787">
    <property type="entry name" value="FEMO COFACTOR BIOSYNTHESIS PROTEIN NIFB-RELATED"/>
    <property type="match status" value="1"/>
</dbReference>
<dbReference type="Proteomes" id="UP000838749">
    <property type="component" value="Unassembled WGS sequence"/>
</dbReference>
<dbReference type="RefSeq" id="WP_234537277.1">
    <property type="nucleotide sequence ID" value="NZ_CAKMAB010000022.1"/>
</dbReference>
<evidence type="ECO:0000256" key="2">
    <source>
        <dbReference type="ARBA" id="ARBA00022485"/>
    </source>
</evidence>
<dbReference type="PANTHER" id="PTHR43787:SF3">
    <property type="entry name" value="ARYLSULFATASE REGULATORY PROTEIN"/>
    <property type="match status" value="1"/>
</dbReference>
<accession>A0ABN8FM56</accession>
<evidence type="ECO:0000256" key="6">
    <source>
        <dbReference type="ARBA" id="ARBA00023014"/>
    </source>
</evidence>
<evidence type="ECO:0000256" key="4">
    <source>
        <dbReference type="ARBA" id="ARBA00022723"/>
    </source>
</evidence>
<dbReference type="InterPro" id="IPR007197">
    <property type="entry name" value="rSAM"/>
</dbReference>
<keyword evidence="3" id="KW-0949">S-adenosyl-L-methionine</keyword>
<dbReference type="SUPFAM" id="SSF102114">
    <property type="entry name" value="Radical SAM enzymes"/>
    <property type="match status" value="1"/>
</dbReference>
<organism evidence="8 9">
    <name type="scientific">Paenibacillus pseudetheri</name>
    <dbReference type="NCBI Taxonomy" id="2897682"/>
    <lineage>
        <taxon>Bacteria</taxon>
        <taxon>Bacillati</taxon>
        <taxon>Bacillota</taxon>
        <taxon>Bacilli</taxon>
        <taxon>Bacillales</taxon>
        <taxon>Paenibacillaceae</taxon>
        <taxon>Paenibacillus</taxon>
    </lineage>
</organism>
<evidence type="ECO:0000259" key="7">
    <source>
        <dbReference type="PROSITE" id="PS51918"/>
    </source>
</evidence>
<keyword evidence="4" id="KW-0479">Metal-binding</keyword>
<sequence length="450" mass="52476">MYKTTRFMKKTLDENGNLLLLNTYNGHLLKIPRSNKDMYEKILKNPNSVHSNKQIHDYLMDKEFLINSHVDEERRVEVMYLETVRSQEFLHLVILPTEDCNFRCEYCYESYNNGKMKPEIIRSIKLYVTNELKKYQKLRVEWFGGEPLEALDIIEDLSEHFIKVCKEQGKPYFASITTNGYNLTNDVIKKLIKLHILRYQITLDGPQDVHDKQRIHQNNSGTYEQILTNLRNIRDKEKNRMFYITIRTNISKSVKERIEEHIDVLSNEFSHDKRFGVIMKVIWDNEKGETDFNKIELLDTGDLHEVLTLCKDKGLQFGLNRGQIANKGSVCFAAFANSLVIGSDGRLYKCTVSYDKDINKIGWLLSNGKADIDKEKWAFWTSRKPQKGTYDKCLKCNFQPACLGISCPLNAFDENGNHVCSGMKNYLNDYMILCSENEGLYTEVGDFIEH</sequence>
<dbReference type="SFLD" id="SFLDG01386">
    <property type="entry name" value="main_SPASM_domain-containing"/>
    <property type="match status" value="1"/>
</dbReference>